<feature type="region of interest" description="Disordered" evidence="1">
    <location>
        <begin position="239"/>
        <end position="265"/>
    </location>
</feature>
<dbReference type="PROSITE" id="PS50076">
    <property type="entry name" value="DNAJ_2"/>
    <property type="match status" value="1"/>
</dbReference>
<gene>
    <name evidence="4" type="ORF">NESM_000240800</name>
</gene>
<keyword evidence="2 4" id="KW-0812">Transmembrane</keyword>
<dbReference type="EMBL" id="JAECZO010000019">
    <property type="protein sequence ID" value="KAK7201749.1"/>
    <property type="molecule type" value="Genomic_DNA"/>
</dbReference>
<proteinExistence type="predicted"/>
<dbReference type="CDD" id="cd06257">
    <property type="entry name" value="DnaJ"/>
    <property type="match status" value="1"/>
</dbReference>
<evidence type="ECO:0000313" key="5">
    <source>
        <dbReference type="Proteomes" id="UP001430356"/>
    </source>
</evidence>
<keyword evidence="5" id="KW-1185">Reference proteome</keyword>
<reference evidence="4 5" key="1">
    <citation type="journal article" date="2021" name="MBio">
        <title>A New Model Trypanosomatid, Novymonas esmeraldas: Genomic Perception of Its 'Candidatus Pandoraea novymonadis' Endosymbiont.</title>
        <authorList>
            <person name="Zakharova A."/>
            <person name="Saura A."/>
            <person name="Butenko A."/>
            <person name="Podesvova L."/>
            <person name="Warmusova S."/>
            <person name="Kostygov A.Y."/>
            <person name="Nenarokova A."/>
            <person name="Lukes J."/>
            <person name="Opperdoes F.R."/>
            <person name="Yurchenko V."/>
        </authorList>
    </citation>
    <scope>NUCLEOTIDE SEQUENCE [LARGE SCALE GENOMIC DNA]</scope>
    <source>
        <strain evidence="4 5">E262AT.01</strain>
    </source>
</reference>
<organism evidence="4 5">
    <name type="scientific">Novymonas esmeraldas</name>
    <dbReference type="NCBI Taxonomy" id="1808958"/>
    <lineage>
        <taxon>Eukaryota</taxon>
        <taxon>Discoba</taxon>
        <taxon>Euglenozoa</taxon>
        <taxon>Kinetoplastea</taxon>
        <taxon>Metakinetoplastina</taxon>
        <taxon>Trypanosomatida</taxon>
        <taxon>Trypanosomatidae</taxon>
        <taxon>Novymonas</taxon>
    </lineage>
</organism>
<keyword evidence="2" id="KW-0472">Membrane</keyword>
<dbReference type="InterPro" id="IPR036869">
    <property type="entry name" value="J_dom_sf"/>
</dbReference>
<feature type="transmembrane region" description="Helical" evidence="2">
    <location>
        <begin position="485"/>
        <end position="505"/>
    </location>
</feature>
<comment type="caution">
    <text evidence="4">The sequence shown here is derived from an EMBL/GenBank/DDBJ whole genome shotgun (WGS) entry which is preliminary data.</text>
</comment>
<feature type="compositionally biased region" description="Acidic residues" evidence="1">
    <location>
        <begin position="255"/>
        <end position="264"/>
    </location>
</feature>
<dbReference type="Gene3D" id="1.10.287.110">
    <property type="entry name" value="DnaJ domain"/>
    <property type="match status" value="1"/>
</dbReference>
<sequence length="518" mass="54018">MRSLFVGHSSARLSRARRAGPTASIATAATDAVAAASVPLTDAPPPPLRALRRMRGLGCHTHERQRHCASALSTTASPSSLRTQRVQTTAAQTQNSVVLQMTPTTALATAPVRLLIQLVQWRRSRSCCALASSVTFPGDAEARGGGGAQTCVWSVGSRRRRTAVVAARLRWTAAAAHTCGAAVAVAAAASIPSAAVAVFVVASSPTTSADAAGSAAAAAAAPALAGCLHTTKRCYSSSTAATVESESTTSRPAADDEPPPEEVAEPSYGQVCDAFHELGLVQADGRVVRVWTAADVKQAYHRLAKQLHPDVAGGDDERMERVNTSYDLLCSLSAELADRYCTWLEMGGEAELQLERMHAHQRHLLRSRWASSDVEQLMMVGWCTTLSAVVVYAAWRALYGATPVANSVAGSGGVGGESGGAHRAGGIPCAADVQFFGSRRALPLAEATMWSAAGLQYGVASSGAGTVWITPQLSLRVARLVRTVMARYALAVALTVAACANTIMLQRVLQRLLANSGA</sequence>
<evidence type="ECO:0000259" key="3">
    <source>
        <dbReference type="PROSITE" id="PS50076"/>
    </source>
</evidence>
<evidence type="ECO:0000256" key="1">
    <source>
        <dbReference type="SAM" id="MobiDB-lite"/>
    </source>
</evidence>
<protein>
    <submittedName>
        <fullName evidence="4">DNAJ-domain transmembrane-like protein</fullName>
    </submittedName>
</protein>
<feature type="compositionally biased region" description="Low complexity" evidence="1">
    <location>
        <begin position="239"/>
        <end position="252"/>
    </location>
</feature>
<keyword evidence="2" id="KW-1133">Transmembrane helix</keyword>
<dbReference type="Proteomes" id="UP001430356">
    <property type="component" value="Unassembled WGS sequence"/>
</dbReference>
<evidence type="ECO:0000313" key="4">
    <source>
        <dbReference type="EMBL" id="KAK7201749.1"/>
    </source>
</evidence>
<accession>A0AAW0FAX4</accession>
<dbReference type="SUPFAM" id="SSF46565">
    <property type="entry name" value="Chaperone J-domain"/>
    <property type="match status" value="1"/>
</dbReference>
<dbReference type="SMART" id="SM00271">
    <property type="entry name" value="DnaJ"/>
    <property type="match status" value="1"/>
</dbReference>
<name>A0AAW0FAX4_9TRYP</name>
<feature type="domain" description="J" evidence="3">
    <location>
        <begin position="273"/>
        <end position="341"/>
    </location>
</feature>
<dbReference type="AlphaFoldDB" id="A0AAW0FAX4"/>
<dbReference type="InterPro" id="IPR001623">
    <property type="entry name" value="DnaJ_domain"/>
</dbReference>
<evidence type="ECO:0000256" key="2">
    <source>
        <dbReference type="SAM" id="Phobius"/>
    </source>
</evidence>